<dbReference type="Proteomes" id="UP000805085">
    <property type="component" value="Unassembled WGS sequence"/>
</dbReference>
<feature type="domain" description="SET" evidence="1">
    <location>
        <begin position="10"/>
        <end position="130"/>
    </location>
</feature>
<sequence>MSLNIIEAPESDYLYTETSQIKNAGTGLFTAIDIFEEEIVALFKGEIINNQEAEKRALLNEDRYFVNLLDGSIMDSMHTDCFAKYANDAEGLMESSFKNNAIITLDDDNNVCIKAIRNIDAGEEIFCSYGKPYWKKHAN</sequence>
<evidence type="ECO:0000313" key="2">
    <source>
        <dbReference type="EMBL" id="NRD23912.1"/>
    </source>
</evidence>
<evidence type="ECO:0000259" key="1">
    <source>
        <dbReference type="PROSITE" id="PS50280"/>
    </source>
</evidence>
<dbReference type="PROSITE" id="PS50280">
    <property type="entry name" value="SET"/>
    <property type="match status" value="1"/>
</dbReference>
<dbReference type="EMBL" id="JABRWQ010000005">
    <property type="protein sequence ID" value="NRD23912.1"/>
    <property type="molecule type" value="Genomic_DNA"/>
</dbReference>
<keyword evidence="3" id="KW-1185">Reference proteome</keyword>
<dbReference type="SUPFAM" id="SSF82199">
    <property type="entry name" value="SET domain"/>
    <property type="match status" value="1"/>
</dbReference>
<comment type="caution">
    <text evidence="2">The sequence shown here is derived from an EMBL/GenBank/DDBJ whole genome shotgun (WGS) entry which is preliminary data.</text>
</comment>
<dbReference type="InterPro" id="IPR001214">
    <property type="entry name" value="SET_dom"/>
</dbReference>
<reference evidence="2 3" key="1">
    <citation type="journal article" date="2015" name="Int. J. Syst. Evol. Microbiol.">
        <title>Winogradskyella litoriviva sp. nov., isolated from coastal seawater.</title>
        <authorList>
            <person name="Nedashkovskaya O.I."/>
            <person name="Kukhlevskiy A.D."/>
            <person name="Zhukova N.V."/>
            <person name="Kim S.J."/>
            <person name="Rhee S.K."/>
            <person name="Mikhailov V.V."/>
        </authorList>
    </citation>
    <scope>NUCLEOTIDE SEQUENCE [LARGE SCALE GENOMIC DNA]</scope>
    <source>
        <strain evidence="2 3">KMM6491</strain>
    </source>
</reference>
<protein>
    <submittedName>
        <fullName evidence="2">SET domain-containing protein-lysine N-methyltransferase</fullName>
    </submittedName>
</protein>
<gene>
    <name evidence="2" type="ORF">HNV10_11700</name>
</gene>
<name>A0ABX2E6H4_9FLAO</name>
<organism evidence="2 3">
    <name type="scientific">Winogradskyella litoriviva</name>
    <dbReference type="NCBI Taxonomy" id="1220182"/>
    <lineage>
        <taxon>Bacteria</taxon>
        <taxon>Pseudomonadati</taxon>
        <taxon>Bacteroidota</taxon>
        <taxon>Flavobacteriia</taxon>
        <taxon>Flavobacteriales</taxon>
        <taxon>Flavobacteriaceae</taxon>
        <taxon>Winogradskyella</taxon>
    </lineage>
</organism>
<proteinExistence type="predicted"/>
<dbReference type="Gene3D" id="2.170.270.10">
    <property type="entry name" value="SET domain"/>
    <property type="match status" value="1"/>
</dbReference>
<evidence type="ECO:0000313" key="3">
    <source>
        <dbReference type="Proteomes" id="UP000805085"/>
    </source>
</evidence>
<dbReference type="Pfam" id="PF00856">
    <property type="entry name" value="SET"/>
    <property type="match status" value="1"/>
</dbReference>
<accession>A0ABX2E6H4</accession>
<dbReference type="InterPro" id="IPR046341">
    <property type="entry name" value="SET_dom_sf"/>
</dbReference>